<name>A0AAV3XJN4_9CYAN</name>
<accession>A0AAV3XJN4</accession>
<dbReference type="AlphaFoldDB" id="A0AAV3XJN4"/>
<comment type="caution">
    <text evidence="1">The sequence shown here is derived from an EMBL/GenBank/DDBJ whole genome shotgun (WGS) entry which is preliminary data.</text>
</comment>
<dbReference type="EMBL" id="BLAY01000148">
    <property type="protein sequence ID" value="GET42110.1"/>
    <property type="molecule type" value="Genomic_DNA"/>
</dbReference>
<protein>
    <submittedName>
        <fullName evidence="1">Uncharacterized protein</fullName>
    </submittedName>
</protein>
<dbReference type="Proteomes" id="UP001050975">
    <property type="component" value="Unassembled WGS sequence"/>
</dbReference>
<evidence type="ECO:0000313" key="1">
    <source>
        <dbReference type="EMBL" id="GET42110.1"/>
    </source>
</evidence>
<proteinExistence type="predicted"/>
<sequence length="42" mass="4706">MCCYNKKGSPLVKIVYTKVNNEGKDELVALKLYADGSVERND</sequence>
<gene>
    <name evidence="1" type="ORF">MiSe_69240</name>
</gene>
<keyword evidence="2" id="KW-1185">Reference proteome</keyword>
<organism evidence="1 2">
    <name type="scientific">Microseira wollei NIES-4236</name>
    <dbReference type="NCBI Taxonomy" id="2530354"/>
    <lineage>
        <taxon>Bacteria</taxon>
        <taxon>Bacillati</taxon>
        <taxon>Cyanobacteriota</taxon>
        <taxon>Cyanophyceae</taxon>
        <taxon>Oscillatoriophycideae</taxon>
        <taxon>Aerosakkonematales</taxon>
        <taxon>Aerosakkonemataceae</taxon>
        <taxon>Microseira</taxon>
    </lineage>
</organism>
<dbReference type="RefSeq" id="WP_264196764.1">
    <property type="nucleotide sequence ID" value="NZ_BLAY01000148.1"/>
</dbReference>
<evidence type="ECO:0000313" key="2">
    <source>
        <dbReference type="Proteomes" id="UP001050975"/>
    </source>
</evidence>
<reference evidence="1" key="1">
    <citation type="submission" date="2019-10" db="EMBL/GenBank/DDBJ databases">
        <title>Draft genome sequece of Microseira wollei NIES-4236.</title>
        <authorList>
            <person name="Yamaguchi H."/>
            <person name="Suzuki S."/>
            <person name="Kawachi M."/>
        </authorList>
    </citation>
    <scope>NUCLEOTIDE SEQUENCE</scope>
    <source>
        <strain evidence="1">NIES-4236</strain>
    </source>
</reference>